<dbReference type="AlphaFoldDB" id="A0A1E7FXZ5"/>
<organism evidence="1 2">
    <name type="scientific">Fragilariopsis cylindrus CCMP1102</name>
    <dbReference type="NCBI Taxonomy" id="635003"/>
    <lineage>
        <taxon>Eukaryota</taxon>
        <taxon>Sar</taxon>
        <taxon>Stramenopiles</taxon>
        <taxon>Ochrophyta</taxon>
        <taxon>Bacillariophyta</taxon>
        <taxon>Bacillariophyceae</taxon>
        <taxon>Bacillariophycidae</taxon>
        <taxon>Bacillariales</taxon>
        <taxon>Bacillariaceae</taxon>
        <taxon>Fragilariopsis</taxon>
    </lineage>
</organism>
<name>A0A1E7FXZ5_9STRA</name>
<evidence type="ECO:0000313" key="2">
    <source>
        <dbReference type="Proteomes" id="UP000095751"/>
    </source>
</evidence>
<dbReference type="EMBL" id="KV784353">
    <property type="protein sequence ID" value="OEU23017.1"/>
    <property type="molecule type" value="Genomic_DNA"/>
</dbReference>
<keyword evidence="2" id="KW-1185">Reference proteome</keyword>
<protein>
    <submittedName>
        <fullName evidence="1">Uncharacterized protein</fullName>
    </submittedName>
</protein>
<sequence length="393" mass="44822">MSLEQSLDKIAEGMGLLSCGLRRLSIEVEKSNVYRLKTIHNDGGITFDAKADQSVECIGEMVYSEWLANLRDGDGSIDDPRFKIYGPPLPKPDDKHRDSKEYSQALSKYEDSIKPLLRSEKLKDIERLEPGCSLRVEYDTGVNRQTNFEIQLIKTYKVVHDDTKFPRLIPSAADRRVASLYMSNPTPGMDIDAIFPFANIAMFPPTGIKRWVCLFPSSPSNGGFIGGEFKRFYDVLFMPAKSSSLFEALVVIDHTMKKYPECLDDCRITFPLKLTKVKEAKYNAYWNKEPHGLRDLIPNQQFHTVVDCPYKYVNRIKEGELLKYKNILDSMFPKCSLAYGNGRWASYRNGKVIIGEGNDKGGKDRGVPKEIYDEVSYKVRSLYEFLCVCEALF</sequence>
<dbReference type="KEGG" id="fcy:FRACYDRAFT_233183"/>
<reference evidence="1 2" key="1">
    <citation type="submission" date="2016-09" db="EMBL/GenBank/DDBJ databases">
        <title>Extensive genetic diversity and differential bi-allelic expression allows diatom success in the polar Southern Ocean.</title>
        <authorList>
            <consortium name="DOE Joint Genome Institute"/>
            <person name="Mock T."/>
            <person name="Otillar R.P."/>
            <person name="Strauss J."/>
            <person name="Dupont C."/>
            <person name="Frickenhaus S."/>
            <person name="Maumus F."/>
            <person name="Mcmullan M."/>
            <person name="Sanges R."/>
            <person name="Schmutz J."/>
            <person name="Toseland A."/>
            <person name="Valas R."/>
            <person name="Veluchamy A."/>
            <person name="Ward B.J."/>
            <person name="Allen A."/>
            <person name="Barry K."/>
            <person name="Falciatore A."/>
            <person name="Ferrante M."/>
            <person name="Fortunato A.E."/>
            <person name="Gloeckner G."/>
            <person name="Gruber A."/>
            <person name="Hipkin R."/>
            <person name="Janech M."/>
            <person name="Kroth P."/>
            <person name="Leese F."/>
            <person name="Lindquist E."/>
            <person name="Lyon B.R."/>
            <person name="Martin J."/>
            <person name="Mayer C."/>
            <person name="Parker M."/>
            <person name="Quesneville H."/>
            <person name="Raymond J."/>
            <person name="Uhlig C."/>
            <person name="Valentin K.U."/>
            <person name="Worden A.Z."/>
            <person name="Armbrust E.V."/>
            <person name="Bowler C."/>
            <person name="Green B."/>
            <person name="Moulton V."/>
            <person name="Van Oosterhout C."/>
            <person name="Grigoriev I."/>
        </authorList>
    </citation>
    <scope>NUCLEOTIDE SEQUENCE [LARGE SCALE GENOMIC DNA]</scope>
    <source>
        <strain evidence="1 2">CCMP1102</strain>
    </source>
</reference>
<proteinExistence type="predicted"/>
<accession>A0A1E7FXZ5</accession>
<dbReference type="InParanoid" id="A0A1E7FXZ5"/>
<evidence type="ECO:0000313" key="1">
    <source>
        <dbReference type="EMBL" id="OEU23017.1"/>
    </source>
</evidence>
<gene>
    <name evidence="1" type="ORF">FRACYDRAFT_233183</name>
</gene>
<dbReference type="Proteomes" id="UP000095751">
    <property type="component" value="Unassembled WGS sequence"/>
</dbReference>